<dbReference type="PANTHER" id="PTHR11012:SF55">
    <property type="entry name" value="BHLH DOMAIN-CONTAINING PROTEIN"/>
    <property type="match status" value="1"/>
</dbReference>
<evidence type="ECO:0000256" key="1">
    <source>
        <dbReference type="SAM" id="MobiDB-lite"/>
    </source>
</evidence>
<dbReference type="EMBL" id="OV651814">
    <property type="protein sequence ID" value="CAH1106441.1"/>
    <property type="molecule type" value="Genomic_DNA"/>
</dbReference>
<gene>
    <name evidence="3" type="ORF">PSYICH_LOCUS6687</name>
</gene>
<accession>A0A9P0CR58</accession>
<dbReference type="Gene3D" id="3.90.1200.10">
    <property type="match status" value="1"/>
</dbReference>
<feature type="region of interest" description="Disordered" evidence="1">
    <location>
        <begin position="181"/>
        <end position="207"/>
    </location>
</feature>
<name>A0A9P0CR58_9CUCU</name>
<dbReference type="Proteomes" id="UP001153636">
    <property type="component" value="Chromosome 2"/>
</dbReference>
<sequence>MAEITNFNELIQDYIGPHKTIEEKHYSNLLAPGENYFSDIKKIHVILKNKETGAKETLDLVAKCCIINEFGPTFQLMCNEINFYKNVIPALKKFQEKHGGPSITFFPELVGARLNLTGSEKPDNDAVIVQKNLKVEGYEMQDRHVGFNLATTKVILKDIAIYHATALSLKLSEPETFNNEIKEQCPGFEPPPPPPSPKGDDKTPLKDSPPNFLPIIAEYVKTNKELSHIQAAFEKFSKRMEEDQNHFKAPPPKEPFCTLLHTDLWVNNTMPKIIEGVAVGNIFVDFQMCKIGSPVEDLIFFLVSSVQSLVLKSEFDNLIKYYHEEFRDVLKKYNCYSPQFSYDKFLEELKENAERPIRQCTFMLPIAVFNKKGSRFDIKHQLKSEDLPELAKDRLSILLLEAYKRKWIV</sequence>
<feature type="compositionally biased region" description="Pro residues" evidence="1">
    <location>
        <begin position="188"/>
        <end position="197"/>
    </location>
</feature>
<dbReference type="Pfam" id="PF02958">
    <property type="entry name" value="EcKL"/>
    <property type="match status" value="1"/>
</dbReference>
<evidence type="ECO:0000259" key="2">
    <source>
        <dbReference type="SMART" id="SM00587"/>
    </source>
</evidence>
<dbReference type="OrthoDB" id="191037at2759"/>
<dbReference type="AlphaFoldDB" id="A0A9P0CR58"/>
<proteinExistence type="predicted"/>
<protein>
    <recommendedName>
        <fullName evidence="2">CHK kinase-like domain-containing protein</fullName>
    </recommendedName>
</protein>
<evidence type="ECO:0000313" key="4">
    <source>
        <dbReference type="Proteomes" id="UP001153636"/>
    </source>
</evidence>
<organism evidence="3 4">
    <name type="scientific">Psylliodes chrysocephalus</name>
    <dbReference type="NCBI Taxonomy" id="3402493"/>
    <lineage>
        <taxon>Eukaryota</taxon>
        <taxon>Metazoa</taxon>
        <taxon>Ecdysozoa</taxon>
        <taxon>Arthropoda</taxon>
        <taxon>Hexapoda</taxon>
        <taxon>Insecta</taxon>
        <taxon>Pterygota</taxon>
        <taxon>Neoptera</taxon>
        <taxon>Endopterygota</taxon>
        <taxon>Coleoptera</taxon>
        <taxon>Polyphaga</taxon>
        <taxon>Cucujiformia</taxon>
        <taxon>Chrysomeloidea</taxon>
        <taxon>Chrysomelidae</taxon>
        <taxon>Galerucinae</taxon>
        <taxon>Alticini</taxon>
        <taxon>Psylliodes</taxon>
    </lineage>
</organism>
<keyword evidence="4" id="KW-1185">Reference proteome</keyword>
<dbReference type="SMART" id="SM00587">
    <property type="entry name" value="CHK"/>
    <property type="match status" value="1"/>
</dbReference>
<feature type="domain" description="CHK kinase-like" evidence="2">
    <location>
        <begin position="128"/>
        <end position="332"/>
    </location>
</feature>
<dbReference type="InterPro" id="IPR011009">
    <property type="entry name" value="Kinase-like_dom_sf"/>
</dbReference>
<dbReference type="InterPro" id="IPR004119">
    <property type="entry name" value="EcKL"/>
</dbReference>
<reference evidence="3" key="1">
    <citation type="submission" date="2022-01" db="EMBL/GenBank/DDBJ databases">
        <authorList>
            <person name="King R."/>
        </authorList>
    </citation>
    <scope>NUCLEOTIDE SEQUENCE</scope>
</reference>
<dbReference type="PANTHER" id="PTHR11012">
    <property type="entry name" value="PROTEIN KINASE-LIKE DOMAIN-CONTAINING"/>
    <property type="match status" value="1"/>
</dbReference>
<dbReference type="SUPFAM" id="SSF56112">
    <property type="entry name" value="Protein kinase-like (PK-like)"/>
    <property type="match status" value="1"/>
</dbReference>
<dbReference type="InterPro" id="IPR015897">
    <property type="entry name" value="CHK_kinase-like"/>
</dbReference>
<evidence type="ECO:0000313" key="3">
    <source>
        <dbReference type="EMBL" id="CAH1106441.1"/>
    </source>
</evidence>